<dbReference type="Proteomes" id="UP000660745">
    <property type="component" value="Unassembled WGS sequence"/>
</dbReference>
<dbReference type="EMBL" id="BMNK01000015">
    <property type="protein sequence ID" value="GGP13831.1"/>
    <property type="molecule type" value="Genomic_DNA"/>
</dbReference>
<dbReference type="GO" id="GO:0004673">
    <property type="term" value="F:protein histidine kinase activity"/>
    <property type="evidence" value="ECO:0007669"/>
    <property type="project" value="UniProtKB-EC"/>
</dbReference>
<keyword evidence="4" id="KW-0808">Transferase</keyword>
<dbReference type="InterPro" id="IPR050428">
    <property type="entry name" value="TCS_sensor_his_kinase"/>
</dbReference>
<dbReference type="InterPro" id="IPR013587">
    <property type="entry name" value="Nitrate/nitrite_sensing"/>
</dbReference>
<evidence type="ECO:0000313" key="9">
    <source>
        <dbReference type="EMBL" id="GGP13831.1"/>
    </source>
</evidence>
<dbReference type="EC" id="2.7.13.3" evidence="2"/>
<feature type="region of interest" description="Disordered" evidence="6">
    <location>
        <begin position="657"/>
        <end position="863"/>
    </location>
</feature>
<dbReference type="Gene3D" id="3.30.565.10">
    <property type="entry name" value="Histidine kinase-like ATPase, C-terminal domain"/>
    <property type="match status" value="1"/>
</dbReference>
<protein>
    <recommendedName>
        <fullName evidence="2">histidine kinase</fullName>
        <ecNumber evidence="2">2.7.13.3</ecNumber>
    </recommendedName>
</protein>
<evidence type="ECO:0000256" key="1">
    <source>
        <dbReference type="ARBA" id="ARBA00000085"/>
    </source>
</evidence>
<evidence type="ECO:0000256" key="5">
    <source>
        <dbReference type="ARBA" id="ARBA00022777"/>
    </source>
</evidence>
<reference evidence="9" key="2">
    <citation type="submission" date="2020-09" db="EMBL/GenBank/DDBJ databases">
        <authorList>
            <person name="Sun Q."/>
            <person name="Zhou Y."/>
        </authorList>
    </citation>
    <scope>NUCLEOTIDE SEQUENCE</scope>
    <source>
        <strain evidence="9">CGMCC 4.7430</strain>
    </source>
</reference>
<evidence type="ECO:0000256" key="6">
    <source>
        <dbReference type="SAM" id="MobiDB-lite"/>
    </source>
</evidence>
<dbReference type="GO" id="GO:0000160">
    <property type="term" value="P:phosphorelay signal transduction system"/>
    <property type="evidence" value="ECO:0007669"/>
    <property type="project" value="TreeGrafter"/>
</dbReference>
<dbReference type="Pfam" id="PF02518">
    <property type="entry name" value="HATPase_c"/>
    <property type="match status" value="1"/>
</dbReference>
<dbReference type="InterPro" id="IPR036890">
    <property type="entry name" value="HATPase_C_sf"/>
</dbReference>
<dbReference type="AlphaFoldDB" id="A0A918AC24"/>
<feature type="transmembrane region" description="Helical" evidence="7">
    <location>
        <begin position="25"/>
        <end position="43"/>
    </location>
</feature>
<evidence type="ECO:0000256" key="2">
    <source>
        <dbReference type="ARBA" id="ARBA00012438"/>
    </source>
</evidence>
<dbReference type="Pfam" id="PF08376">
    <property type="entry name" value="NIT"/>
    <property type="match status" value="1"/>
</dbReference>
<keyword evidence="7" id="KW-0812">Transmembrane</keyword>
<evidence type="ECO:0000256" key="4">
    <source>
        <dbReference type="ARBA" id="ARBA00022679"/>
    </source>
</evidence>
<sequence>MLFSPAIFYPGAGVMASGRSIRFKISTLLVIPLISLVALWGFAAGTTSSEALNLLKVETIWRGVIDHTEALTLQLEAERLASAELVGGASDTAGLAVARGRVDVVEKTLTAQSKLDSTQSALTPEMKTQLTATLKAITRLPEIRRQVDRGELTPQTLITEYATIHDAIDDLYSSFTASTDVELAQQANGLIATQQVRELLSREHALIVAGNATPGADKWTMDQVHVLSGIDGARTYLFPKAMADLDDELRAPLEALRASPRYVAMERTLTSYVMGKPVDIQLWRGTVDPVLAEFSESLARSGEVLLARVEPAGMAVIVRAVVAGVLGLLAVVFSIFISIRVARRVSGELAVLRQSAHELAETRLPSVVTKLRQGEEVDIEAEAPRIEVRSDATREVADLATAFDSVQRTAIDAAVEQARLREGISEALRNLARRTQSLVQRQIKQLDEMQRQTEEPEALERLFKLDHLTTRMRRHAEGLVLLAGGSVGRRWRGVIALEDVLSGAAGQVEEYTRVRVYPMPEAGVTGTAVADLMHLFAELIENAATFSSPGNEVSVRGDLVGKGFAVEIEDRGLGMTQEARDAINRRLARPAEFDPAQSERLGFAVVGMLAARHGIGVTLKPSPYGGTTAIVLIPANLVQQLPALPPSQLPELESISVSVVGNDPGPGDLPRRVRSHKRGVEAAPTQALSPAQEPEAPGELPARTRTQSSDELPARPRTQAPDELPARTRTRSPDALPARTRTQSPDALPARARTQSPDTLPERTRTQAPDDLPARRPVQSPGQDELPARTPAPAQAQASEPGAGLPRRVRQANLPPKLQKPPPAPEAPAETRSPEEARALLSSLQSGWQRGRQDTDQSGGSRS</sequence>
<dbReference type="GO" id="GO:0005886">
    <property type="term" value="C:plasma membrane"/>
    <property type="evidence" value="ECO:0007669"/>
    <property type="project" value="TreeGrafter"/>
</dbReference>
<organism evidence="9 10">
    <name type="scientific">Nonomuraea glycinis</name>
    <dbReference type="NCBI Taxonomy" id="2047744"/>
    <lineage>
        <taxon>Bacteria</taxon>
        <taxon>Bacillati</taxon>
        <taxon>Actinomycetota</taxon>
        <taxon>Actinomycetes</taxon>
        <taxon>Streptosporangiales</taxon>
        <taxon>Streptosporangiaceae</taxon>
        <taxon>Nonomuraea</taxon>
    </lineage>
</organism>
<dbReference type="SUPFAM" id="SSF55874">
    <property type="entry name" value="ATPase domain of HSP90 chaperone/DNA topoisomerase II/histidine kinase"/>
    <property type="match status" value="1"/>
</dbReference>
<evidence type="ECO:0000259" key="8">
    <source>
        <dbReference type="SMART" id="SM00387"/>
    </source>
</evidence>
<accession>A0A918AC24</accession>
<dbReference type="SMART" id="SM00387">
    <property type="entry name" value="HATPase_c"/>
    <property type="match status" value="1"/>
</dbReference>
<evidence type="ECO:0000313" key="10">
    <source>
        <dbReference type="Proteomes" id="UP000660745"/>
    </source>
</evidence>
<keyword evidence="7" id="KW-1133">Transmembrane helix</keyword>
<name>A0A918AC24_9ACTN</name>
<evidence type="ECO:0000256" key="3">
    <source>
        <dbReference type="ARBA" id="ARBA00022553"/>
    </source>
</evidence>
<reference evidence="9" key="1">
    <citation type="journal article" date="2014" name="Int. J. Syst. Evol. Microbiol.">
        <title>Complete genome sequence of Corynebacterium casei LMG S-19264T (=DSM 44701T), isolated from a smear-ripened cheese.</title>
        <authorList>
            <consortium name="US DOE Joint Genome Institute (JGI-PGF)"/>
            <person name="Walter F."/>
            <person name="Albersmeier A."/>
            <person name="Kalinowski J."/>
            <person name="Ruckert C."/>
        </authorList>
    </citation>
    <scope>NUCLEOTIDE SEQUENCE</scope>
    <source>
        <strain evidence="9">CGMCC 4.7430</strain>
    </source>
</reference>
<dbReference type="InterPro" id="IPR003594">
    <property type="entry name" value="HATPase_dom"/>
</dbReference>
<keyword evidence="7" id="KW-0472">Membrane</keyword>
<keyword evidence="5 9" id="KW-0418">Kinase</keyword>
<evidence type="ECO:0000256" key="7">
    <source>
        <dbReference type="SAM" id="Phobius"/>
    </source>
</evidence>
<keyword evidence="3" id="KW-0597">Phosphoprotein</keyword>
<comment type="catalytic activity">
    <reaction evidence="1">
        <text>ATP + protein L-histidine = ADP + protein N-phospho-L-histidine.</text>
        <dbReference type="EC" id="2.7.13.3"/>
    </reaction>
</comment>
<feature type="domain" description="Histidine kinase/HSP90-like ATPase" evidence="8">
    <location>
        <begin position="527"/>
        <end position="637"/>
    </location>
</feature>
<proteinExistence type="predicted"/>
<comment type="caution">
    <text evidence="9">The sequence shown here is derived from an EMBL/GenBank/DDBJ whole genome shotgun (WGS) entry which is preliminary data.</text>
</comment>
<dbReference type="PANTHER" id="PTHR45436">
    <property type="entry name" value="SENSOR HISTIDINE KINASE YKOH"/>
    <property type="match status" value="1"/>
</dbReference>
<gene>
    <name evidence="9" type="ORF">GCM10012278_67180</name>
</gene>
<feature type="transmembrane region" description="Helical" evidence="7">
    <location>
        <begin position="316"/>
        <end position="339"/>
    </location>
</feature>
<dbReference type="PANTHER" id="PTHR45436:SF5">
    <property type="entry name" value="SENSOR HISTIDINE KINASE TRCS"/>
    <property type="match status" value="1"/>
</dbReference>
<keyword evidence="10" id="KW-1185">Reference proteome</keyword>